<evidence type="ECO:0000313" key="2">
    <source>
        <dbReference type="Proteomes" id="UP001378592"/>
    </source>
</evidence>
<proteinExistence type="predicted"/>
<sequence>MTEQVHSLGRGLEQVDGRGRLEETLSDLVGRVMGQVLGAMERRLTWALSATERRLQRHIREQFDDLRRSGEFLPRISRCFPFPVFVSF</sequence>
<comment type="caution">
    <text evidence="1">The sequence shown here is derived from an EMBL/GenBank/DDBJ whole genome shotgun (WGS) entry which is preliminary data.</text>
</comment>
<protein>
    <submittedName>
        <fullName evidence="1">Uncharacterized protein</fullName>
    </submittedName>
</protein>
<keyword evidence="2" id="KW-1185">Reference proteome</keyword>
<dbReference type="EMBL" id="JAZDUA010000361">
    <property type="protein sequence ID" value="KAK7793786.1"/>
    <property type="molecule type" value="Genomic_DNA"/>
</dbReference>
<dbReference type="AlphaFoldDB" id="A0AAN9VD48"/>
<reference evidence="1 2" key="1">
    <citation type="submission" date="2024-03" db="EMBL/GenBank/DDBJ databases">
        <title>The genome assembly and annotation of the cricket Gryllus longicercus Weissman &amp; Gray.</title>
        <authorList>
            <person name="Szrajer S."/>
            <person name="Gray D."/>
            <person name="Ylla G."/>
        </authorList>
    </citation>
    <scope>NUCLEOTIDE SEQUENCE [LARGE SCALE GENOMIC DNA]</scope>
    <source>
        <strain evidence="1">DAG 2021-001</strain>
        <tissue evidence="1">Whole body minus gut</tissue>
    </source>
</reference>
<organism evidence="1 2">
    <name type="scientific">Gryllus longicercus</name>
    <dbReference type="NCBI Taxonomy" id="2509291"/>
    <lineage>
        <taxon>Eukaryota</taxon>
        <taxon>Metazoa</taxon>
        <taxon>Ecdysozoa</taxon>
        <taxon>Arthropoda</taxon>
        <taxon>Hexapoda</taxon>
        <taxon>Insecta</taxon>
        <taxon>Pterygota</taxon>
        <taxon>Neoptera</taxon>
        <taxon>Polyneoptera</taxon>
        <taxon>Orthoptera</taxon>
        <taxon>Ensifera</taxon>
        <taxon>Gryllidea</taxon>
        <taxon>Grylloidea</taxon>
        <taxon>Gryllidae</taxon>
        <taxon>Gryllinae</taxon>
        <taxon>Gryllus</taxon>
    </lineage>
</organism>
<gene>
    <name evidence="1" type="ORF">R5R35_013041</name>
</gene>
<name>A0AAN9VD48_9ORTH</name>
<dbReference type="Proteomes" id="UP001378592">
    <property type="component" value="Unassembled WGS sequence"/>
</dbReference>
<accession>A0AAN9VD48</accession>
<evidence type="ECO:0000313" key="1">
    <source>
        <dbReference type="EMBL" id="KAK7793786.1"/>
    </source>
</evidence>